<sequence>MTETNFIHRKIGRITWTAYQKHLTREPIIFLPVGALEQHGPHLPMGCDAIFSEEVSLRVAEALNGLVLPPLTYGYKSQARSGGGQLFPGTTSLDGQTLTSMVQDILREVARHGVKRVAVINGHVENQWFLTEGIDLALREAKSNGNQMQIVRCEYWNFTPQDVLESLFEGAFPGVDLEHAALIETSMMLALYPSFVDLDNLPVDAYGQFPNYDSYPQNGHGVPASGVLAPASQSSAEKGNLLINSTVNAMVSALQNEFLIS</sequence>
<name>A0A809RNZ8_9PROT</name>
<comment type="cofactor">
    <cofactor evidence="1">
        <name>Zn(2+)</name>
        <dbReference type="ChEBI" id="CHEBI:29105"/>
    </cofactor>
</comment>
<dbReference type="InterPro" id="IPR024087">
    <property type="entry name" value="Creatininase-like_sf"/>
</dbReference>
<evidence type="ECO:0000256" key="2">
    <source>
        <dbReference type="ARBA" id="ARBA00022723"/>
    </source>
</evidence>
<keyword evidence="2" id="KW-0479">Metal-binding</keyword>
<evidence type="ECO:0000313" key="7">
    <source>
        <dbReference type="Proteomes" id="UP000463939"/>
    </source>
</evidence>
<gene>
    <name evidence="6" type="ORF">SFSGTM_12490</name>
</gene>
<dbReference type="AlphaFoldDB" id="A0A809RNZ8"/>
<dbReference type="SUPFAM" id="SSF102215">
    <property type="entry name" value="Creatininase"/>
    <property type="match status" value="1"/>
</dbReference>
<proteinExistence type="inferred from homology"/>
<dbReference type="Proteomes" id="UP000463939">
    <property type="component" value="Chromosome"/>
</dbReference>
<dbReference type="GO" id="GO:0009231">
    <property type="term" value="P:riboflavin biosynthetic process"/>
    <property type="evidence" value="ECO:0007669"/>
    <property type="project" value="TreeGrafter"/>
</dbReference>
<dbReference type="EMBL" id="AP021881">
    <property type="protein sequence ID" value="BBP00541.1"/>
    <property type="molecule type" value="Genomic_DNA"/>
</dbReference>
<comment type="similarity">
    <text evidence="5">Belongs to the creatininase superfamily.</text>
</comment>
<accession>A0A809RNZ8</accession>
<dbReference type="InterPro" id="IPR031034">
    <property type="entry name" value="Creatininase"/>
</dbReference>
<keyword evidence="7" id="KW-1185">Reference proteome</keyword>
<keyword evidence="4" id="KW-0862">Zinc</keyword>
<dbReference type="KEGG" id="sniv:SFSGTM_12490"/>
<evidence type="ECO:0000256" key="3">
    <source>
        <dbReference type="ARBA" id="ARBA00022801"/>
    </source>
</evidence>
<evidence type="ECO:0000313" key="6">
    <source>
        <dbReference type="EMBL" id="BBP00541.1"/>
    </source>
</evidence>
<reference evidence="7" key="1">
    <citation type="submission" date="2019-11" db="EMBL/GenBank/DDBJ databases">
        <title>Isolation and characterization of a novel species in the genus Sulfuriferula.</title>
        <authorList>
            <person name="Mochizuki J."/>
            <person name="Kojima H."/>
            <person name="Fukui M."/>
        </authorList>
    </citation>
    <scope>NUCLEOTIDE SEQUENCE [LARGE SCALE GENOMIC DNA]</scope>
    <source>
        <strain evidence="7">SGTM</strain>
    </source>
</reference>
<dbReference type="InterPro" id="IPR003785">
    <property type="entry name" value="Creatininase/forma_Hydrolase"/>
</dbReference>
<keyword evidence="3 6" id="KW-0378">Hydrolase</keyword>
<dbReference type="RefSeq" id="WP_162084460.1">
    <property type="nucleotide sequence ID" value="NZ_AP021881.1"/>
</dbReference>
<dbReference type="PANTHER" id="PTHR35005">
    <property type="entry name" value="3-DEHYDRO-SCYLLO-INOSOSE HYDROLASE"/>
    <property type="match status" value="1"/>
</dbReference>
<evidence type="ECO:0000256" key="1">
    <source>
        <dbReference type="ARBA" id="ARBA00001947"/>
    </source>
</evidence>
<dbReference type="Pfam" id="PF02633">
    <property type="entry name" value="Creatininase"/>
    <property type="match status" value="1"/>
</dbReference>
<dbReference type="GO" id="GO:0046872">
    <property type="term" value="F:metal ion binding"/>
    <property type="evidence" value="ECO:0007669"/>
    <property type="project" value="UniProtKB-KW"/>
</dbReference>
<dbReference type="GO" id="GO:0006601">
    <property type="term" value="P:creatine biosynthetic process"/>
    <property type="evidence" value="ECO:0007669"/>
    <property type="project" value="InterPro"/>
</dbReference>
<evidence type="ECO:0000256" key="4">
    <source>
        <dbReference type="ARBA" id="ARBA00022833"/>
    </source>
</evidence>
<organism evidence="6 7">
    <name type="scientific">Sulfuriferula nivalis</name>
    <dbReference type="NCBI Taxonomy" id="2675298"/>
    <lineage>
        <taxon>Bacteria</taxon>
        <taxon>Pseudomonadati</taxon>
        <taxon>Pseudomonadota</taxon>
        <taxon>Betaproteobacteria</taxon>
        <taxon>Nitrosomonadales</taxon>
        <taxon>Sulfuricellaceae</taxon>
        <taxon>Sulfuriferula</taxon>
    </lineage>
</organism>
<dbReference type="Gene3D" id="3.40.50.10310">
    <property type="entry name" value="Creatininase"/>
    <property type="match status" value="1"/>
</dbReference>
<dbReference type="GO" id="GO:0006602">
    <property type="term" value="P:creatinine catabolic process"/>
    <property type="evidence" value="ECO:0007669"/>
    <property type="project" value="InterPro"/>
</dbReference>
<evidence type="ECO:0000256" key="5">
    <source>
        <dbReference type="ARBA" id="ARBA00024029"/>
    </source>
</evidence>
<dbReference type="PANTHER" id="PTHR35005:SF1">
    <property type="entry name" value="2-AMINO-5-FORMYLAMINO-6-RIBOSYLAMINOPYRIMIDIN-4(3H)-ONE 5'-MONOPHOSPHATE DEFORMYLASE"/>
    <property type="match status" value="1"/>
</dbReference>
<dbReference type="GO" id="GO:0047789">
    <property type="term" value="F:creatininase activity"/>
    <property type="evidence" value="ECO:0007669"/>
    <property type="project" value="InterPro"/>
</dbReference>
<dbReference type="NCBIfam" id="TIGR04448">
    <property type="entry name" value="creatininase"/>
    <property type="match status" value="1"/>
</dbReference>
<dbReference type="GO" id="GO:0016811">
    <property type="term" value="F:hydrolase activity, acting on carbon-nitrogen (but not peptide) bonds, in linear amides"/>
    <property type="evidence" value="ECO:0007669"/>
    <property type="project" value="TreeGrafter"/>
</dbReference>
<protein>
    <submittedName>
        <fullName evidence="6">Creatinine amidohydrolase</fullName>
    </submittedName>
</protein>